<accession>A0A9W4UCV2</accession>
<organism evidence="2 3">
    <name type="scientific">Periconia digitata</name>
    <dbReference type="NCBI Taxonomy" id="1303443"/>
    <lineage>
        <taxon>Eukaryota</taxon>
        <taxon>Fungi</taxon>
        <taxon>Dikarya</taxon>
        <taxon>Ascomycota</taxon>
        <taxon>Pezizomycotina</taxon>
        <taxon>Dothideomycetes</taxon>
        <taxon>Pleosporomycetidae</taxon>
        <taxon>Pleosporales</taxon>
        <taxon>Massarineae</taxon>
        <taxon>Periconiaceae</taxon>
        <taxon>Periconia</taxon>
    </lineage>
</organism>
<proteinExistence type="predicted"/>
<dbReference type="AlphaFoldDB" id="A0A9W4UCV2"/>
<keyword evidence="3" id="KW-1185">Reference proteome</keyword>
<dbReference type="Proteomes" id="UP001152607">
    <property type="component" value="Unassembled WGS sequence"/>
</dbReference>
<dbReference type="EMBL" id="CAOQHR010000004">
    <property type="protein sequence ID" value="CAI6333871.1"/>
    <property type="molecule type" value="Genomic_DNA"/>
</dbReference>
<gene>
    <name evidence="2" type="ORF">PDIGIT_LOCUS6923</name>
</gene>
<name>A0A9W4UCV2_9PLEO</name>
<evidence type="ECO:0000256" key="1">
    <source>
        <dbReference type="SAM" id="MobiDB-lite"/>
    </source>
</evidence>
<comment type="caution">
    <text evidence="2">The sequence shown here is derived from an EMBL/GenBank/DDBJ whole genome shotgun (WGS) entry which is preliminary data.</text>
</comment>
<sequence length="111" mass="12269">MSRPGPSSFIWRPITAAANTTYTKSPTNTTDLDEHSRAPTHTIESLGAYQVKPPKPTSRFSVDNHHPWGYPRVADGPCRAKPSPISSKPNMPPIYDVVCSRQLMIGRKVLV</sequence>
<feature type="region of interest" description="Disordered" evidence="1">
    <location>
        <begin position="42"/>
        <end position="91"/>
    </location>
</feature>
<protein>
    <submittedName>
        <fullName evidence="2">Uncharacterized protein</fullName>
    </submittedName>
</protein>
<evidence type="ECO:0000313" key="3">
    <source>
        <dbReference type="Proteomes" id="UP001152607"/>
    </source>
</evidence>
<reference evidence="2" key="1">
    <citation type="submission" date="2023-01" db="EMBL/GenBank/DDBJ databases">
        <authorList>
            <person name="Van Ghelder C."/>
            <person name="Rancurel C."/>
        </authorList>
    </citation>
    <scope>NUCLEOTIDE SEQUENCE</scope>
    <source>
        <strain evidence="2">CNCM I-4278</strain>
    </source>
</reference>
<evidence type="ECO:0000313" key="2">
    <source>
        <dbReference type="EMBL" id="CAI6333871.1"/>
    </source>
</evidence>